<dbReference type="PANTHER" id="PTHR33048:SF92">
    <property type="entry name" value="INTEGRAL MEMBRANE PROTEIN"/>
    <property type="match status" value="1"/>
</dbReference>
<dbReference type="EMBL" id="ML987216">
    <property type="protein sequence ID" value="KAF2240615.1"/>
    <property type="molecule type" value="Genomic_DNA"/>
</dbReference>
<feature type="transmembrane region" description="Helical" evidence="7">
    <location>
        <begin position="137"/>
        <end position="160"/>
    </location>
</feature>
<name>A0A6A6HR40_9PLEO</name>
<evidence type="ECO:0000256" key="3">
    <source>
        <dbReference type="ARBA" id="ARBA00022989"/>
    </source>
</evidence>
<evidence type="ECO:0000256" key="5">
    <source>
        <dbReference type="ARBA" id="ARBA00038359"/>
    </source>
</evidence>
<feature type="transmembrane region" description="Helical" evidence="7">
    <location>
        <begin position="48"/>
        <end position="68"/>
    </location>
</feature>
<evidence type="ECO:0000256" key="1">
    <source>
        <dbReference type="ARBA" id="ARBA00004141"/>
    </source>
</evidence>
<evidence type="ECO:0000256" key="7">
    <source>
        <dbReference type="SAM" id="Phobius"/>
    </source>
</evidence>
<keyword evidence="10" id="KW-1185">Reference proteome</keyword>
<accession>A0A6A6HR40</accession>
<dbReference type="InterPro" id="IPR049326">
    <property type="entry name" value="Rhodopsin_dom_fungi"/>
</dbReference>
<dbReference type="InterPro" id="IPR052337">
    <property type="entry name" value="SAT4-like"/>
</dbReference>
<feature type="transmembrane region" description="Helical" evidence="7">
    <location>
        <begin position="18"/>
        <end position="36"/>
    </location>
</feature>
<sequence>MALYDNAGRIPRRAADGSLVALFVLAILSASCRFLVRLHYQRRLFWDDAMLAFAILLLITCVGLWFSYVDDMYLAESVMLGQFTADMDMTTIIPRAIRLHKLSDVSLVLTWTCLNSVKLSFVLFFGTLTTRASRLRWYWWGVLIFTIVTWAGGLPLEIVACPYFDERSLTCAAGSSYNKTIGIAATLVALNICSDLLIFSIPCLILHRITVPLRTKIYLGLSLCLSVMTISITIVRVSGLKVPGLRAVDVVWQVYWQYVEVCIGIMVVSATAFRTFFVQRAARSSAKRSTPRDYVFSQRFRQKFMRRSGEPKEDFNGLPSHFPGATMTGMRTYIDENGEPKNVSTLASSVSRESEEEPLQPPEMVHSRV</sequence>
<dbReference type="PANTHER" id="PTHR33048">
    <property type="entry name" value="PTH11-LIKE INTEGRAL MEMBRANE PROTEIN (AFU_ORTHOLOGUE AFUA_5G11245)"/>
    <property type="match status" value="1"/>
</dbReference>
<feature type="transmembrane region" description="Helical" evidence="7">
    <location>
        <begin position="255"/>
        <end position="277"/>
    </location>
</feature>
<evidence type="ECO:0000256" key="2">
    <source>
        <dbReference type="ARBA" id="ARBA00022692"/>
    </source>
</evidence>
<protein>
    <recommendedName>
        <fullName evidence="8">Rhodopsin domain-containing protein</fullName>
    </recommendedName>
</protein>
<dbReference type="RefSeq" id="XP_033675619.1">
    <property type="nucleotide sequence ID" value="XM_033834248.1"/>
</dbReference>
<comment type="similarity">
    <text evidence="5">Belongs to the SAT4 family.</text>
</comment>
<dbReference type="GO" id="GO:0016020">
    <property type="term" value="C:membrane"/>
    <property type="evidence" value="ECO:0007669"/>
    <property type="project" value="UniProtKB-SubCell"/>
</dbReference>
<evidence type="ECO:0000313" key="9">
    <source>
        <dbReference type="EMBL" id="KAF2240615.1"/>
    </source>
</evidence>
<feature type="compositionally biased region" description="Polar residues" evidence="6">
    <location>
        <begin position="342"/>
        <end position="351"/>
    </location>
</feature>
<reference evidence="9" key="1">
    <citation type="journal article" date="2020" name="Stud. Mycol.">
        <title>101 Dothideomycetes genomes: a test case for predicting lifestyles and emergence of pathogens.</title>
        <authorList>
            <person name="Haridas S."/>
            <person name="Albert R."/>
            <person name="Binder M."/>
            <person name="Bloem J."/>
            <person name="Labutti K."/>
            <person name="Salamov A."/>
            <person name="Andreopoulos B."/>
            <person name="Baker S."/>
            <person name="Barry K."/>
            <person name="Bills G."/>
            <person name="Bluhm B."/>
            <person name="Cannon C."/>
            <person name="Castanera R."/>
            <person name="Culley D."/>
            <person name="Daum C."/>
            <person name="Ezra D."/>
            <person name="Gonzalez J."/>
            <person name="Henrissat B."/>
            <person name="Kuo A."/>
            <person name="Liang C."/>
            <person name="Lipzen A."/>
            <person name="Lutzoni F."/>
            <person name="Magnuson J."/>
            <person name="Mondo S."/>
            <person name="Nolan M."/>
            <person name="Ohm R."/>
            <person name="Pangilinan J."/>
            <person name="Park H.-J."/>
            <person name="Ramirez L."/>
            <person name="Alfaro M."/>
            <person name="Sun H."/>
            <person name="Tritt A."/>
            <person name="Yoshinaga Y."/>
            <person name="Zwiers L.-H."/>
            <person name="Turgeon B."/>
            <person name="Goodwin S."/>
            <person name="Spatafora J."/>
            <person name="Crous P."/>
            <person name="Grigoriev I."/>
        </authorList>
    </citation>
    <scope>NUCLEOTIDE SEQUENCE</scope>
    <source>
        <strain evidence="9">CBS 122368</strain>
    </source>
</reference>
<dbReference type="OrthoDB" id="444631at2759"/>
<evidence type="ECO:0000256" key="6">
    <source>
        <dbReference type="SAM" id="MobiDB-lite"/>
    </source>
</evidence>
<comment type="subcellular location">
    <subcellularLocation>
        <location evidence="1">Membrane</location>
        <topology evidence="1">Multi-pass membrane protein</topology>
    </subcellularLocation>
</comment>
<evidence type="ECO:0000313" key="10">
    <source>
        <dbReference type="Proteomes" id="UP000800094"/>
    </source>
</evidence>
<feature type="transmembrane region" description="Helical" evidence="7">
    <location>
        <begin position="180"/>
        <end position="205"/>
    </location>
</feature>
<dbReference type="Pfam" id="PF20684">
    <property type="entry name" value="Fung_rhodopsin"/>
    <property type="match status" value="1"/>
</dbReference>
<feature type="domain" description="Rhodopsin" evidence="8">
    <location>
        <begin position="33"/>
        <end position="277"/>
    </location>
</feature>
<gene>
    <name evidence="9" type="ORF">BU26DRAFT_572557</name>
</gene>
<dbReference type="GeneID" id="54587578"/>
<evidence type="ECO:0000259" key="8">
    <source>
        <dbReference type="Pfam" id="PF20684"/>
    </source>
</evidence>
<keyword evidence="2 7" id="KW-0812">Transmembrane</keyword>
<organism evidence="9 10">
    <name type="scientific">Trematosphaeria pertusa</name>
    <dbReference type="NCBI Taxonomy" id="390896"/>
    <lineage>
        <taxon>Eukaryota</taxon>
        <taxon>Fungi</taxon>
        <taxon>Dikarya</taxon>
        <taxon>Ascomycota</taxon>
        <taxon>Pezizomycotina</taxon>
        <taxon>Dothideomycetes</taxon>
        <taxon>Pleosporomycetidae</taxon>
        <taxon>Pleosporales</taxon>
        <taxon>Massarineae</taxon>
        <taxon>Trematosphaeriaceae</taxon>
        <taxon>Trematosphaeria</taxon>
    </lineage>
</organism>
<feature type="transmembrane region" description="Helical" evidence="7">
    <location>
        <begin position="217"/>
        <end position="235"/>
    </location>
</feature>
<feature type="transmembrane region" description="Helical" evidence="7">
    <location>
        <begin position="105"/>
        <end position="125"/>
    </location>
</feature>
<proteinExistence type="inferred from homology"/>
<dbReference type="AlphaFoldDB" id="A0A6A6HR40"/>
<evidence type="ECO:0000256" key="4">
    <source>
        <dbReference type="ARBA" id="ARBA00023136"/>
    </source>
</evidence>
<feature type="region of interest" description="Disordered" evidence="6">
    <location>
        <begin position="334"/>
        <end position="369"/>
    </location>
</feature>
<keyword evidence="4 7" id="KW-0472">Membrane</keyword>
<keyword evidence="3 7" id="KW-1133">Transmembrane helix</keyword>
<dbReference type="Proteomes" id="UP000800094">
    <property type="component" value="Unassembled WGS sequence"/>
</dbReference>